<dbReference type="SUPFAM" id="SSF51556">
    <property type="entry name" value="Metallo-dependent hydrolases"/>
    <property type="match status" value="1"/>
</dbReference>
<dbReference type="Gene3D" id="3.20.20.140">
    <property type="entry name" value="Metal-dependent hydrolases"/>
    <property type="match status" value="1"/>
</dbReference>
<evidence type="ECO:0000313" key="2">
    <source>
        <dbReference type="Proteomes" id="UP000430079"/>
    </source>
</evidence>
<reference evidence="1 2" key="1">
    <citation type="submission" date="2019-12" db="EMBL/GenBank/DDBJ databases">
        <title>Whole genome shotgun sequence of Streptomyces hygroscopicus subsp. glebosus NBRC 13786.</title>
        <authorList>
            <person name="Ichikawa N."/>
            <person name="Kimura A."/>
            <person name="Kitahashi Y."/>
            <person name="Komaki H."/>
            <person name="Tamura T."/>
        </authorList>
    </citation>
    <scope>NUCLEOTIDE SEQUENCE [LARGE SCALE GENOMIC DNA]</scope>
    <source>
        <strain evidence="1 2">NBRC 13786</strain>
    </source>
</reference>
<evidence type="ECO:0000313" key="1">
    <source>
        <dbReference type="EMBL" id="GFE12363.1"/>
    </source>
</evidence>
<dbReference type="RefSeq" id="WP_190145792.1">
    <property type="nucleotide sequence ID" value="NZ_BLIO01000001.1"/>
</dbReference>
<sequence>MRTDVHAHLWSEGYLRLLESYGRQDAAAHRGLGAGDSTADLAARFAMNDAAGIDHQILSVSPQGPSPQLRRAVGFLREALPPEHAEEVLTAGARLIRRHET</sequence>
<name>A0A640SLG4_9ACTN</name>
<evidence type="ECO:0008006" key="3">
    <source>
        <dbReference type="Google" id="ProtNLM"/>
    </source>
</evidence>
<accession>A0A640SLG4</accession>
<gene>
    <name evidence="1" type="ORF">Sgleb_04100</name>
</gene>
<dbReference type="InterPro" id="IPR032466">
    <property type="entry name" value="Metal_Hydrolase"/>
</dbReference>
<dbReference type="AlphaFoldDB" id="A0A640SLG4"/>
<comment type="caution">
    <text evidence="1">The sequence shown here is derived from an EMBL/GenBank/DDBJ whole genome shotgun (WGS) entry which is preliminary data.</text>
</comment>
<organism evidence="1 2">
    <name type="scientific">Streptomyces glebosus</name>
    <dbReference type="NCBI Taxonomy" id="249580"/>
    <lineage>
        <taxon>Bacteria</taxon>
        <taxon>Bacillati</taxon>
        <taxon>Actinomycetota</taxon>
        <taxon>Actinomycetes</taxon>
        <taxon>Kitasatosporales</taxon>
        <taxon>Streptomycetaceae</taxon>
        <taxon>Streptomyces</taxon>
    </lineage>
</organism>
<proteinExistence type="predicted"/>
<dbReference type="EMBL" id="BLIO01000001">
    <property type="protein sequence ID" value="GFE12363.1"/>
    <property type="molecule type" value="Genomic_DNA"/>
</dbReference>
<protein>
    <recommendedName>
        <fullName evidence="3">Amidohydrolase-related domain-containing protein</fullName>
    </recommendedName>
</protein>
<keyword evidence="2" id="KW-1185">Reference proteome</keyword>
<dbReference type="Proteomes" id="UP000430079">
    <property type="component" value="Unassembled WGS sequence"/>
</dbReference>